<evidence type="ECO:0000256" key="1">
    <source>
        <dbReference type="ARBA" id="ARBA00023125"/>
    </source>
</evidence>
<dbReference type="InterPro" id="IPR000424">
    <property type="entry name" value="Primosome_PriB/ssb"/>
</dbReference>
<reference evidence="4" key="1">
    <citation type="journal article" date="2020" name="Stud. Mycol.">
        <title>101 Dothideomycetes genomes: a test case for predicting lifestyles and emergence of pathogens.</title>
        <authorList>
            <person name="Haridas S."/>
            <person name="Albert R."/>
            <person name="Binder M."/>
            <person name="Bloem J."/>
            <person name="Labutti K."/>
            <person name="Salamov A."/>
            <person name="Andreopoulos B."/>
            <person name="Baker S."/>
            <person name="Barry K."/>
            <person name="Bills G."/>
            <person name="Bluhm B."/>
            <person name="Cannon C."/>
            <person name="Castanera R."/>
            <person name="Culley D."/>
            <person name="Daum C."/>
            <person name="Ezra D."/>
            <person name="Gonzalez J."/>
            <person name="Henrissat B."/>
            <person name="Kuo A."/>
            <person name="Liang C."/>
            <person name="Lipzen A."/>
            <person name="Lutzoni F."/>
            <person name="Magnuson J."/>
            <person name="Mondo S."/>
            <person name="Nolan M."/>
            <person name="Ohm R."/>
            <person name="Pangilinan J."/>
            <person name="Park H.-J."/>
            <person name="Ramirez L."/>
            <person name="Alfaro M."/>
            <person name="Sun H."/>
            <person name="Tritt A."/>
            <person name="Yoshinaga Y."/>
            <person name="Zwiers L.-H."/>
            <person name="Turgeon B."/>
            <person name="Goodwin S."/>
            <person name="Spatafora J."/>
            <person name="Crous P."/>
            <person name="Grigoriev I."/>
        </authorList>
    </citation>
    <scope>NUCLEOTIDE SEQUENCE</scope>
    <source>
        <strain evidence="4">CBS 480.64</strain>
    </source>
</reference>
<organism evidence="4 5">
    <name type="scientific">Piedraia hortae CBS 480.64</name>
    <dbReference type="NCBI Taxonomy" id="1314780"/>
    <lineage>
        <taxon>Eukaryota</taxon>
        <taxon>Fungi</taxon>
        <taxon>Dikarya</taxon>
        <taxon>Ascomycota</taxon>
        <taxon>Pezizomycotina</taxon>
        <taxon>Dothideomycetes</taxon>
        <taxon>Dothideomycetidae</taxon>
        <taxon>Capnodiales</taxon>
        <taxon>Piedraiaceae</taxon>
        <taxon>Piedraia</taxon>
    </lineage>
</organism>
<feature type="region of interest" description="Disordered" evidence="3">
    <location>
        <begin position="127"/>
        <end position="150"/>
    </location>
</feature>
<dbReference type="Proteomes" id="UP000799421">
    <property type="component" value="Unassembled WGS sequence"/>
</dbReference>
<dbReference type="OrthoDB" id="1078367at2759"/>
<evidence type="ECO:0000313" key="5">
    <source>
        <dbReference type="Proteomes" id="UP000799421"/>
    </source>
</evidence>
<dbReference type="AlphaFoldDB" id="A0A6A7C0B3"/>
<keyword evidence="1 2" id="KW-0238">DNA-binding</keyword>
<keyword evidence="5" id="KW-1185">Reference proteome</keyword>
<evidence type="ECO:0000256" key="2">
    <source>
        <dbReference type="PROSITE-ProRule" id="PRU00252"/>
    </source>
</evidence>
<dbReference type="EMBL" id="MU005977">
    <property type="protein sequence ID" value="KAF2860951.1"/>
    <property type="molecule type" value="Genomic_DNA"/>
</dbReference>
<dbReference type="Pfam" id="PF00436">
    <property type="entry name" value="SSB"/>
    <property type="match status" value="1"/>
</dbReference>
<name>A0A6A7C0B3_9PEZI</name>
<gene>
    <name evidence="4" type="ORF">K470DRAFT_257505</name>
</gene>
<accession>A0A6A7C0B3</accession>
<sequence length="150" mass="16398">MSTFRTALSRSAVGTRAFTTTAVRPLASMQLIGRLADTPELSASSSGREFIRYAVAVNYGPRDEMGNRATSWFNVTSFADGPQRDFLLALPKGTRLFIEADARMETRDTQEGGKRSYLNLVQRRFEALSRPQPSQEQSDDAIANASAGGS</sequence>
<dbReference type="GO" id="GO:0003697">
    <property type="term" value="F:single-stranded DNA binding"/>
    <property type="evidence" value="ECO:0007669"/>
    <property type="project" value="InterPro"/>
</dbReference>
<dbReference type="SUPFAM" id="SSF50249">
    <property type="entry name" value="Nucleic acid-binding proteins"/>
    <property type="match status" value="1"/>
</dbReference>
<dbReference type="PROSITE" id="PS50935">
    <property type="entry name" value="SSB"/>
    <property type="match status" value="1"/>
</dbReference>
<protein>
    <submittedName>
        <fullName evidence="4">Putative ssDNA binding protein</fullName>
    </submittedName>
</protein>
<evidence type="ECO:0000313" key="4">
    <source>
        <dbReference type="EMBL" id="KAF2860951.1"/>
    </source>
</evidence>
<evidence type="ECO:0000256" key="3">
    <source>
        <dbReference type="SAM" id="MobiDB-lite"/>
    </source>
</evidence>
<proteinExistence type="predicted"/>
<dbReference type="Gene3D" id="2.40.50.140">
    <property type="entry name" value="Nucleic acid-binding proteins"/>
    <property type="match status" value="1"/>
</dbReference>
<dbReference type="CDD" id="cd04496">
    <property type="entry name" value="SSB_OBF"/>
    <property type="match status" value="1"/>
</dbReference>
<dbReference type="InterPro" id="IPR012340">
    <property type="entry name" value="NA-bd_OB-fold"/>
</dbReference>